<evidence type="ECO:0000256" key="4">
    <source>
        <dbReference type="ARBA" id="ARBA00022617"/>
    </source>
</evidence>
<keyword evidence="13" id="KW-1185">Reference proteome</keyword>
<evidence type="ECO:0000256" key="6">
    <source>
        <dbReference type="ARBA" id="ARBA00023002"/>
    </source>
</evidence>
<organism evidence="12 13">
    <name type="scientific">Centaurea solstitialis</name>
    <name type="common">yellow star-thistle</name>
    <dbReference type="NCBI Taxonomy" id="347529"/>
    <lineage>
        <taxon>Eukaryota</taxon>
        <taxon>Viridiplantae</taxon>
        <taxon>Streptophyta</taxon>
        <taxon>Embryophyta</taxon>
        <taxon>Tracheophyta</taxon>
        <taxon>Spermatophyta</taxon>
        <taxon>Magnoliopsida</taxon>
        <taxon>eudicotyledons</taxon>
        <taxon>Gunneridae</taxon>
        <taxon>Pentapetalae</taxon>
        <taxon>asterids</taxon>
        <taxon>campanulids</taxon>
        <taxon>Asterales</taxon>
        <taxon>Asteraceae</taxon>
        <taxon>Carduoideae</taxon>
        <taxon>Cardueae</taxon>
        <taxon>Centaureinae</taxon>
        <taxon>Centaurea</taxon>
    </lineage>
</organism>
<keyword evidence="9" id="KW-1015">Disulfide bond</keyword>
<dbReference type="SUPFAM" id="SSF48113">
    <property type="entry name" value="Heme-dependent peroxidases"/>
    <property type="match status" value="1"/>
</dbReference>
<evidence type="ECO:0000313" key="12">
    <source>
        <dbReference type="EMBL" id="KAJ9555918.1"/>
    </source>
</evidence>
<comment type="catalytic activity">
    <reaction evidence="1">
        <text>2 a phenolic donor + H2O2 = 2 a phenolic radical donor + 2 H2O</text>
        <dbReference type="Rhea" id="RHEA:56136"/>
        <dbReference type="ChEBI" id="CHEBI:15377"/>
        <dbReference type="ChEBI" id="CHEBI:16240"/>
        <dbReference type="ChEBI" id="CHEBI:139520"/>
        <dbReference type="ChEBI" id="CHEBI:139521"/>
        <dbReference type="EC" id="1.11.1.7"/>
    </reaction>
</comment>
<evidence type="ECO:0000256" key="1">
    <source>
        <dbReference type="ARBA" id="ARBA00000189"/>
    </source>
</evidence>
<dbReference type="GO" id="GO:0006979">
    <property type="term" value="P:response to oxidative stress"/>
    <property type="evidence" value="ECO:0007669"/>
    <property type="project" value="InterPro"/>
</dbReference>
<keyword evidence="4" id="KW-0349">Heme</keyword>
<evidence type="ECO:0000256" key="7">
    <source>
        <dbReference type="ARBA" id="ARBA00023004"/>
    </source>
</evidence>
<dbReference type="EC" id="1.11.1.7" evidence="2"/>
<feature type="domain" description="Plant heme peroxidase family profile" evidence="11">
    <location>
        <begin position="4"/>
        <end position="125"/>
    </location>
</feature>
<comment type="caution">
    <text evidence="12">The sequence shown here is derived from an EMBL/GenBank/DDBJ whole genome shotgun (WGS) entry which is preliminary data.</text>
</comment>
<evidence type="ECO:0000256" key="9">
    <source>
        <dbReference type="PIRSR" id="PIRSR600823-5"/>
    </source>
</evidence>
<evidence type="ECO:0000313" key="13">
    <source>
        <dbReference type="Proteomes" id="UP001172457"/>
    </source>
</evidence>
<dbReference type="GO" id="GO:0046872">
    <property type="term" value="F:metal ion binding"/>
    <property type="evidence" value="ECO:0007669"/>
    <property type="project" value="UniProtKB-KW"/>
</dbReference>
<dbReference type="InterPro" id="IPR000823">
    <property type="entry name" value="Peroxidase_pln"/>
</dbReference>
<feature type="binding site" description="axial binding residue" evidence="8">
    <location>
        <position position="56"/>
    </location>
    <ligand>
        <name>heme b</name>
        <dbReference type="ChEBI" id="CHEBI:60344"/>
    </ligand>
    <ligandPart>
        <name>Fe</name>
        <dbReference type="ChEBI" id="CHEBI:18248"/>
    </ligandPart>
</feature>
<dbReference type="GO" id="GO:0140825">
    <property type="term" value="F:lactoperoxidase activity"/>
    <property type="evidence" value="ECO:0007669"/>
    <property type="project" value="UniProtKB-EC"/>
</dbReference>
<name>A0AA38TFD6_9ASTR</name>
<dbReference type="PROSITE" id="PS50873">
    <property type="entry name" value="PEROXIDASE_4"/>
    <property type="match status" value="1"/>
</dbReference>
<feature type="binding site" evidence="8">
    <location>
        <position position="57"/>
    </location>
    <ligand>
        <name>Ca(2+)</name>
        <dbReference type="ChEBI" id="CHEBI:29108"/>
        <label>2</label>
    </ligand>
</feature>
<dbReference type="InterPro" id="IPR002016">
    <property type="entry name" value="Haem_peroxidase"/>
</dbReference>
<keyword evidence="6" id="KW-0560">Oxidoreductase</keyword>
<dbReference type="Pfam" id="PF00141">
    <property type="entry name" value="peroxidase"/>
    <property type="match status" value="1"/>
</dbReference>
<comment type="similarity">
    <text evidence="10">Belongs to the peroxidase family.</text>
</comment>
<sequence>MDMWPVFTRREDGKVSLAAQVGDNLSSANANFTTLLTQFGNKSLNMEDLVILPGEHTIGNSHCVLVARRLYNFTGIGDADPFLNATYETLRKICPNPQNPATTLKMDPDSSLTFDFDYFRSFKPA</sequence>
<accession>A0AA38TFD6</accession>
<evidence type="ECO:0000256" key="3">
    <source>
        <dbReference type="ARBA" id="ARBA00022559"/>
    </source>
</evidence>
<evidence type="ECO:0000256" key="5">
    <source>
        <dbReference type="ARBA" id="ARBA00022723"/>
    </source>
</evidence>
<evidence type="ECO:0000259" key="11">
    <source>
        <dbReference type="PROSITE" id="PS50873"/>
    </source>
</evidence>
<dbReference type="InterPro" id="IPR010255">
    <property type="entry name" value="Haem_peroxidase_sf"/>
</dbReference>
<keyword evidence="3" id="KW-0575">Peroxidase</keyword>
<proteinExistence type="inferred from homology"/>
<dbReference type="EMBL" id="JARYMX010000003">
    <property type="protein sequence ID" value="KAJ9555918.1"/>
    <property type="molecule type" value="Genomic_DNA"/>
</dbReference>
<evidence type="ECO:0000256" key="8">
    <source>
        <dbReference type="PIRSR" id="PIRSR600823-3"/>
    </source>
</evidence>
<keyword evidence="8" id="KW-0106">Calcium</keyword>
<dbReference type="PANTHER" id="PTHR31235">
    <property type="entry name" value="PEROXIDASE 25-RELATED"/>
    <property type="match status" value="1"/>
</dbReference>
<gene>
    <name evidence="12" type="ORF">OSB04_010532</name>
</gene>
<feature type="disulfide bond" evidence="9">
    <location>
        <begin position="63"/>
        <end position="94"/>
    </location>
</feature>
<dbReference type="Proteomes" id="UP001172457">
    <property type="component" value="Chromosome 3"/>
</dbReference>
<comment type="cofactor">
    <cofactor evidence="8">
        <name>heme b</name>
        <dbReference type="ChEBI" id="CHEBI:60344"/>
    </cofactor>
    <text evidence="8">Binds 1 heme b (iron(II)-protoporphyrin IX) group per subunit.</text>
</comment>
<keyword evidence="5 8" id="KW-0479">Metal-binding</keyword>
<evidence type="ECO:0000256" key="10">
    <source>
        <dbReference type="RuleBase" id="RU004241"/>
    </source>
</evidence>
<keyword evidence="7 8" id="KW-0408">Iron</keyword>
<evidence type="ECO:0000256" key="2">
    <source>
        <dbReference type="ARBA" id="ARBA00012313"/>
    </source>
</evidence>
<reference evidence="12" key="1">
    <citation type="submission" date="2023-03" db="EMBL/GenBank/DDBJ databases">
        <title>Chromosome-scale reference genome and RAD-based genetic map of yellow starthistle (Centaurea solstitialis) reveal putative structural variation and QTLs associated with invader traits.</title>
        <authorList>
            <person name="Reatini B."/>
            <person name="Cang F.A."/>
            <person name="Jiang Q."/>
            <person name="Mckibben M.T.W."/>
            <person name="Barker M.S."/>
            <person name="Rieseberg L.H."/>
            <person name="Dlugosch K.M."/>
        </authorList>
    </citation>
    <scope>NUCLEOTIDE SEQUENCE</scope>
    <source>
        <strain evidence="12">CAN-66</strain>
        <tissue evidence="12">Leaf</tissue>
    </source>
</reference>
<dbReference type="Gene3D" id="1.10.420.10">
    <property type="entry name" value="Peroxidase, domain 2"/>
    <property type="match status" value="1"/>
</dbReference>
<feature type="binding site" evidence="8">
    <location>
        <position position="107"/>
    </location>
    <ligand>
        <name>Ca(2+)</name>
        <dbReference type="ChEBI" id="CHEBI:29108"/>
        <label>2</label>
    </ligand>
</feature>
<comment type="cofactor">
    <cofactor evidence="8">
        <name>Ca(2+)</name>
        <dbReference type="ChEBI" id="CHEBI:29108"/>
    </cofactor>
    <text evidence="8">Binds 2 calcium ions per subunit.</text>
</comment>
<dbReference type="GO" id="GO:0020037">
    <property type="term" value="F:heme binding"/>
    <property type="evidence" value="ECO:0007669"/>
    <property type="project" value="InterPro"/>
</dbReference>
<dbReference type="Gene3D" id="1.10.520.10">
    <property type="match status" value="1"/>
</dbReference>
<dbReference type="AlphaFoldDB" id="A0AA38TFD6"/>
<protein>
    <recommendedName>
        <fullName evidence="2">peroxidase</fullName>
        <ecNumber evidence="2">1.11.1.7</ecNumber>
    </recommendedName>
</protein>
<feature type="binding site" evidence="8">
    <location>
        <position position="115"/>
    </location>
    <ligand>
        <name>Ca(2+)</name>
        <dbReference type="ChEBI" id="CHEBI:29108"/>
        <label>2</label>
    </ligand>
</feature>